<dbReference type="OrthoDB" id="9803739at2"/>
<reference evidence="8" key="4">
    <citation type="submission" date="2023-07" db="EMBL/GenBank/DDBJ databases">
        <title>Identification of Pectobacterium versatile causing blackleg of potato from New York State with a whole genome sequencing approach.</title>
        <authorList>
            <person name="Ma X."/>
            <person name="Swingle B."/>
        </authorList>
    </citation>
    <scope>NUCLEOTIDE SEQUENCE [LARGE SCALE GENOMIC DNA]</scope>
    <source>
        <strain evidence="8">NY1588A</strain>
    </source>
</reference>
<dbReference type="PATRIC" id="fig|1166016.3.peg.2690"/>
<gene>
    <name evidence="3" type="ordered locus">W5S_2652</name>
    <name evidence="5" type="ORF">C5E00_07785</name>
    <name evidence="4" type="ORF">F6Q06_19875</name>
</gene>
<reference evidence="3" key="2">
    <citation type="submission" date="2012-03" db="EMBL/GenBank/DDBJ databases">
        <authorList>
            <person name="Koskinen P."/>
            <person name="Laine P."/>
            <person name="Niemi O."/>
            <person name="Nykyri J."/>
            <person name="Harjunpaa H."/>
            <person name="Auvinen P."/>
            <person name="Paulin L."/>
            <person name="Pirhonen M."/>
            <person name="Palva T."/>
            <person name="Holm L."/>
        </authorList>
    </citation>
    <scope>NUCLEOTIDE SEQUENCE</scope>
    <source>
        <strain evidence="3">SCC3193</strain>
    </source>
</reference>
<dbReference type="EMBL" id="WABS01000052">
    <property type="protein sequence ID" value="MBI0556725.1"/>
    <property type="molecule type" value="Genomic_DNA"/>
</dbReference>
<dbReference type="InterPro" id="IPR033134">
    <property type="entry name" value="Asp/Glu_racemase_AS_2"/>
</dbReference>
<dbReference type="GeneID" id="45848870"/>
<dbReference type="PANTHER" id="PTHR21198:SF7">
    <property type="entry name" value="ASPARTATE-GLUTAMATE RACEMASE FAMILY"/>
    <property type="match status" value="1"/>
</dbReference>
<comment type="similarity">
    <text evidence="1">Belongs to the aspartate/glutamate racemases family.</text>
</comment>
<dbReference type="eggNOG" id="COG1794">
    <property type="taxonomic scope" value="Bacteria"/>
</dbReference>
<dbReference type="PROSITE" id="PS00924">
    <property type="entry name" value="ASP_GLU_RACEMASE_2"/>
    <property type="match status" value="1"/>
</dbReference>
<name>A0A0H3I7D0_PECPM</name>
<dbReference type="RefSeq" id="WP_014700300.1">
    <property type="nucleotide sequence ID" value="NC_017845.1"/>
</dbReference>
<proteinExistence type="inferred from homology"/>
<dbReference type="AlphaFoldDB" id="A0A0H3I7D0"/>
<evidence type="ECO:0000313" key="6">
    <source>
        <dbReference type="Proteomes" id="UP000008044"/>
    </source>
</evidence>
<reference evidence="3 6" key="1">
    <citation type="journal article" date="2012" name="J. Bacteriol.">
        <title>Genome sequence of Pectobacterium sp. strain SCC3193.</title>
        <authorList>
            <person name="Koskinen J.P."/>
            <person name="Laine P."/>
            <person name="Niemi O."/>
            <person name="Nykyri J."/>
            <person name="Harjunpaa H."/>
            <person name="Auvinen P."/>
            <person name="Paulin L."/>
            <person name="Pirhonen M."/>
            <person name="Palva T."/>
            <person name="Holm L."/>
        </authorList>
    </citation>
    <scope>NUCLEOTIDE SEQUENCE [LARGE SCALE GENOMIC DNA]</scope>
    <source>
        <strain evidence="3 6">SCC3193</strain>
    </source>
</reference>
<protein>
    <submittedName>
        <fullName evidence="4">Amino acid racemase</fullName>
        <ecNumber evidence="4">5.1.1.-</ecNumber>
    </submittedName>
    <submittedName>
        <fullName evidence="3">Aspartate racemase</fullName>
    </submittedName>
</protein>
<dbReference type="PANTHER" id="PTHR21198">
    <property type="entry name" value="GLUTAMATE RACEMASE"/>
    <property type="match status" value="1"/>
</dbReference>
<sequence>MKKLGLIGGIGPESTLLYYRKLVYEAQRRVGAHFFPNLTIESLNVFDVLTLCRNKDYGALVEYLMAGINNLTAAGVGVVALTGNTPHIVFDELQKQATVPLISIIESTRDDALRLGVTRAGLLGTRFTMEEDFFKKPFRESGMAVITPDAATIALIDEKITTELEHGIVIPETREIFIDIVQRMKKENSIDAVILGCTELPLLFSGVTLPVASLDTMQSHIDRLLAIILAEE</sequence>
<dbReference type="GO" id="GO:0047661">
    <property type="term" value="F:amino-acid racemase activity"/>
    <property type="evidence" value="ECO:0007669"/>
    <property type="project" value="InterPro"/>
</dbReference>
<dbReference type="InterPro" id="IPR015942">
    <property type="entry name" value="Asp/Glu/hydantoin_racemase"/>
</dbReference>
<dbReference type="Pfam" id="PF01177">
    <property type="entry name" value="Asp_Glu_race"/>
    <property type="match status" value="1"/>
</dbReference>
<dbReference type="SUPFAM" id="SSF53681">
    <property type="entry name" value="Aspartate/glutamate racemase"/>
    <property type="match status" value="2"/>
</dbReference>
<dbReference type="EC" id="5.1.1.-" evidence="4"/>
<keyword evidence="2 4" id="KW-0413">Isomerase</keyword>
<evidence type="ECO:0000256" key="2">
    <source>
        <dbReference type="ARBA" id="ARBA00023235"/>
    </source>
</evidence>
<dbReference type="STRING" id="1905730.W5S_2652"/>
<dbReference type="EMBL" id="PSZG01000001">
    <property type="protein sequence ID" value="RKO76691.1"/>
    <property type="molecule type" value="Genomic_DNA"/>
</dbReference>
<dbReference type="KEGG" id="ppar:A8F97_05280"/>
<dbReference type="InterPro" id="IPR001920">
    <property type="entry name" value="Asp/Glu_race"/>
</dbReference>
<reference evidence="5 7" key="3">
    <citation type="journal article" date="2018" name="BMC Genomics">
        <title>High genomic variability in the plant pathogenic bacterium Pectobacterium parmentieri deciphered from de novo assembled complete genomes.</title>
        <authorList>
            <person name="Zoledowska S."/>
            <person name="Motyka-Pomagruk A."/>
            <person name="Sledz W."/>
            <person name="Mengoni A."/>
            <person name="Lojkowska E."/>
        </authorList>
    </citation>
    <scope>NUCLEOTIDE SEQUENCE [LARGE SCALE GENOMIC DNA]</scope>
    <source>
        <strain evidence="5 7">IFB5626</strain>
    </source>
</reference>
<keyword evidence="8" id="KW-1185">Reference proteome</keyword>
<dbReference type="HOGENOM" id="CLU_055360_1_1_6"/>
<evidence type="ECO:0000256" key="1">
    <source>
        <dbReference type="ARBA" id="ARBA00007847"/>
    </source>
</evidence>
<dbReference type="Proteomes" id="UP000269665">
    <property type="component" value="Unassembled WGS sequence"/>
</dbReference>
<evidence type="ECO:0000313" key="8">
    <source>
        <dbReference type="Proteomes" id="UP001194579"/>
    </source>
</evidence>
<dbReference type="Proteomes" id="UP000008044">
    <property type="component" value="Chromosome"/>
</dbReference>
<accession>A0A0H3I7D0</accession>
<dbReference type="KEGG" id="pec:W5S_2652"/>
<dbReference type="Proteomes" id="UP001194579">
    <property type="component" value="Unassembled WGS sequence"/>
</dbReference>
<evidence type="ECO:0000313" key="7">
    <source>
        <dbReference type="Proteomes" id="UP000269665"/>
    </source>
</evidence>
<evidence type="ECO:0000313" key="3">
    <source>
        <dbReference type="EMBL" id="AFI90739.1"/>
    </source>
</evidence>
<dbReference type="EMBL" id="CP003415">
    <property type="protein sequence ID" value="AFI90739.1"/>
    <property type="molecule type" value="Genomic_DNA"/>
</dbReference>
<reference evidence="4" key="5">
    <citation type="submission" date="2024-05" db="EMBL/GenBank/DDBJ databases">
        <title>Identification of Pectobacterium versatile causing blackleg of potato from New York State with a whole genome sequencing approach.</title>
        <authorList>
            <person name="Ma X."/>
            <person name="Swingle B."/>
        </authorList>
    </citation>
    <scope>NUCLEOTIDE SEQUENCE</scope>
    <source>
        <strain evidence="4">NY1588A</strain>
    </source>
</reference>
<dbReference type="InterPro" id="IPR004380">
    <property type="entry name" value="Asp_race"/>
</dbReference>
<dbReference type="NCBIfam" id="TIGR00035">
    <property type="entry name" value="asp_race"/>
    <property type="match status" value="1"/>
</dbReference>
<evidence type="ECO:0000313" key="5">
    <source>
        <dbReference type="EMBL" id="RKO76691.1"/>
    </source>
</evidence>
<evidence type="ECO:0000313" key="4">
    <source>
        <dbReference type="EMBL" id="MBI0556725.1"/>
    </source>
</evidence>
<dbReference type="Gene3D" id="3.40.50.1860">
    <property type="match status" value="2"/>
</dbReference>
<organism evidence="3 6">
    <name type="scientific">Pectobacterium parmentieri</name>
    <dbReference type="NCBI Taxonomy" id="1905730"/>
    <lineage>
        <taxon>Bacteria</taxon>
        <taxon>Pseudomonadati</taxon>
        <taxon>Pseudomonadota</taxon>
        <taxon>Gammaproteobacteria</taxon>
        <taxon>Enterobacterales</taxon>
        <taxon>Pectobacteriaceae</taxon>
        <taxon>Pectobacterium</taxon>
    </lineage>
</organism>